<gene>
    <name evidence="2" type="ORF">ACFQAV_07845</name>
</gene>
<keyword evidence="3" id="KW-1185">Reference proteome</keyword>
<comment type="caution">
    <text evidence="2">The sequence shown here is derived from an EMBL/GenBank/DDBJ whole genome shotgun (WGS) entry which is preliminary data.</text>
</comment>
<dbReference type="RefSeq" id="WP_137610221.1">
    <property type="nucleotide sequence ID" value="NZ_BJDF01000001.1"/>
</dbReference>
<accession>A0ABW1RMT1</accession>
<evidence type="ECO:0000313" key="2">
    <source>
        <dbReference type="EMBL" id="MFC6176750.1"/>
    </source>
</evidence>
<evidence type="ECO:0000256" key="1">
    <source>
        <dbReference type="SAM" id="MobiDB-lite"/>
    </source>
</evidence>
<feature type="region of interest" description="Disordered" evidence="1">
    <location>
        <begin position="601"/>
        <end position="632"/>
    </location>
</feature>
<feature type="compositionally biased region" description="Polar residues" evidence="1">
    <location>
        <begin position="615"/>
        <end position="631"/>
    </location>
</feature>
<reference evidence="3" key="1">
    <citation type="journal article" date="2019" name="Int. J. Syst. Evol. Microbiol.">
        <title>The Global Catalogue of Microorganisms (GCM) 10K type strain sequencing project: providing services to taxonomists for standard genome sequencing and annotation.</title>
        <authorList>
            <consortium name="The Broad Institute Genomics Platform"/>
            <consortium name="The Broad Institute Genome Sequencing Center for Infectious Disease"/>
            <person name="Wu L."/>
            <person name="Ma J."/>
        </authorList>
    </citation>
    <scope>NUCLEOTIDE SEQUENCE [LARGE SCALE GENOMIC DNA]</scope>
    <source>
        <strain evidence="3">CCM 8927</strain>
    </source>
</reference>
<dbReference type="EMBL" id="JBHSSF010000019">
    <property type="protein sequence ID" value="MFC6176750.1"/>
    <property type="molecule type" value="Genomic_DNA"/>
</dbReference>
<protein>
    <recommendedName>
        <fullName evidence="4">WxL domain-containing protein</fullName>
    </recommendedName>
</protein>
<evidence type="ECO:0000313" key="3">
    <source>
        <dbReference type="Proteomes" id="UP001596288"/>
    </source>
</evidence>
<name>A0ABW1RMT1_9LACO</name>
<evidence type="ECO:0008006" key="4">
    <source>
        <dbReference type="Google" id="ProtNLM"/>
    </source>
</evidence>
<organism evidence="2 3">
    <name type="scientific">Companilactobacillus huachuanensis</name>
    <dbReference type="NCBI Taxonomy" id="2559914"/>
    <lineage>
        <taxon>Bacteria</taxon>
        <taxon>Bacillati</taxon>
        <taxon>Bacillota</taxon>
        <taxon>Bacilli</taxon>
        <taxon>Lactobacillales</taxon>
        <taxon>Lactobacillaceae</taxon>
        <taxon>Companilactobacillus</taxon>
    </lineage>
</organism>
<proteinExistence type="predicted"/>
<sequence length="709" mass="78549">MMKFNKLFFGRTKNKIGILLMITLMVFGSIAPKIIKADTVTSNLNSDSFKILAATKTADKQVTSDVVTQFDSPMQDTTSTNKTTLLNSLISPLTVYNRVTTGEVNVNGYYLQADIGFLFSTVQNDINVGNTITLSLKSINPKPLGIASSWSIQRNKDKPVSSSKVGKTAKLSGYGDTITMTSDKTATLVGSSTQTNNLYKYIPSNGYIMITAQVTNNMPALLDLRLGSVMDSSDYAMYIDINTLMHFNIREDIFDQVYTAMKNYSRPELKNFQITGLTLHWRRDYRKKDFNEKKPIDISDDVIDMSNGYDPSNLKFEYLFYKQVDPINDSVEYPFTNGVYAQLVLDYTYKSGFVFPTTKSEQLITNFGGFTVIPAVTPTIPDNLPDIKLDNELHNLTNHESDSQDPNEKNLVVKNVKKDDLIQYTANLNSTYDNTGTNTGTISKGIYTVPIPKEMDVDTNSFKFTNNSNVVNTVDSSRINVTTDPDDNTKKILTVNDLTLDPEGMADSQFNLVFNGTITDDHQDDFTFTPTFKGVGGYENGDNSKPMFVDATGNEQLINFDNAVEPGGGVTLSPSHIDFGFLNSFVNKDTLKHRVKNDNSPILSIQDDRSDTDKSSQTISVQQKGQLSNGDTEFPGDLRFYNPNSSTGEFTSLLTGNLVPIYVSANGETLSSISWADNKGLLLHINDGNKSIPAGQYSTTLDWTISDTL</sequence>
<dbReference type="Proteomes" id="UP001596288">
    <property type="component" value="Unassembled WGS sequence"/>
</dbReference>